<dbReference type="RefSeq" id="WP_046203116.1">
    <property type="nucleotide sequence ID" value="NZ_JAFFSY010000004.1"/>
</dbReference>
<proteinExistence type="predicted"/>
<evidence type="ECO:0000313" key="1">
    <source>
        <dbReference type="EMBL" id="MCF6773898.1"/>
    </source>
</evidence>
<sequence>MTAGCSVGSADGLAAVVSGCVGWDGALLDEEDVVLVNVAVATEDDFVPFPALSVQAESGSTVSSKARAMP</sequence>
<dbReference type="GeneID" id="92727137"/>
<name>A0ABS9HJ81_9CORY</name>
<reference evidence="1 2" key="1">
    <citation type="submission" date="2022-01" db="EMBL/GenBank/DDBJ databases">
        <title>Identification and Characterization of Corynebacterium sp.</title>
        <authorList>
            <person name="Luo Q."/>
            <person name="Qu P."/>
            <person name="Chen Q."/>
        </authorList>
    </citation>
    <scope>NUCLEOTIDE SEQUENCE [LARGE SCALE GENOMIC DNA]</scope>
    <source>
        <strain evidence="1 2">MC-12</strain>
    </source>
</reference>
<organism evidence="1 2">
    <name type="scientific">Corynebacterium parakroppenstedtii</name>
    <dbReference type="NCBI Taxonomy" id="2828363"/>
    <lineage>
        <taxon>Bacteria</taxon>
        <taxon>Bacillati</taxon>
        <taxon>Actinomycetota</taxon>
        <taxon>Actinomycetes</taxon>
        <taxon>Mycobacteriales</taxon>
        <taxon>Corynebacteriaceae</taxon>
        <taxon>Corynebacterium</taxon>
    </lineage>
</organism>
<protein>
    <submittedName>
        <fullName evidence="1">Uncharacterized protein</fullName>
    </submittedName>
</protein>
<evidence type="ECO:0000313" key="2">
    <source>
        <dbReference type="Proteomes" id="UP001200604"/>
    </source>
</evidence>
<dbReference type="Proteomes" id="UP001200604">
    <property type="component" value="Unassembled WGS sequence"/>
</dbReference>
<accession>A0ABS9HJ81</accession>
<dbReference type="EMBL" id="JAKJKU010000002">
    <property type="protein sequence ID" value="MCF6773898.1"/>
    <property type="molecule type" value="Genomic_DNA"/>
</dbReference>
<gene>
    <name evidence="1" type="ORF">L3H44_05665</name>
</gene>
<comment type="caution">
    <text evidence="1">The sequence shown here is derived from an EMBL/GenBank/DDBJ whole genome shotgun (WGS) entry which is preliminary data.</text>
</comment>
<keyword evidence="2" id="KW-1185">Reference proteome</keyword>